<dbReference type="CDD" id="cd01392">
    <property type="entry name" value="HTH_LacI"/>
    <property type="match status" value="1"/>
</dbReference>
<dbReference type="Pfam" id="PF13377">
    <property type="entry name" value="Peripla_BP_3"/>
    <property type="match status" value="1"/>
</dbReference>
<dbReference type="CDD" id="cd06267">
    <property type="entry name" value="PBP1_LacI_sugar_binding-like"/>
    <property type="match status" value="1"/>
</dbReference>
<dbReference type="PROSITE" id="PS50932">
    <property type="entry name" value="HTH_LACI_2"/>
    <property type="match status" value="1"/>
</dbReference>
<name>A0ABM9FAU9_9ENTR</name>
<dbReference type="Pfam" id="PF00356">
    <property type="entry name" value="LacI"/>
    <property type="match status" value="1"/>
</dbReference>
<evidence type="ECO:0000259" key="5">
    <source>
        <dbReference type="PROSITE" id="PS50932"/>
    </source>
</evidence>
<protein>
    <submittedName>
        <fullName evidence="6">Transcriptional regulator</fullName>
    </submittedName>
</protein>
<sequence length="378" mass="41873">MGERVKKGFKISLLVLQIFAEFDCERDHIMSGKLKMKQIATLTGYSISTVSRVLSGKSYTSEKARAAIVKCARRLGVLEEMASGRLLINGIAVFAPARTFTANGDTFYQEVTKGIADAVAPHDVYLSWCGLEERQADIRLFLDKTGSKHINAIIIIGTDDPTIFKLAASLNKPCVLINSHDKEMALDAVSPDHHAIGYSALRHLFENGHRRVLSLTCLRRETLYTRLEGIKQAYRDYHVPFDPEQSLIVTEGFSAHEAEQALDAWLSCHPRDLWPEAIFPGSSGMTVGVQRVLTRHGLRVPQDISLLTTDFGWHLKNAQVTGVEVPCRELGIEAVHLLQTRLNRPQAPIFNLLLQGKTREAGSVVSATRHTARAAISP</sequence>
<evidence type="ECO:0000313" key="7">
    <source>
        <dbReference type="Proteomes" id="UP001152651"/>
    </source>
</evidence>
<dbReference type="InterPro" id="IPR028082">
    <property type="entry name" value="Peripla_BP_I"/>
</dbReference>
<comment type="caution">
    <text evidence="6">The sequence shown here is derived from an EMBL/GenBank/DDBJ whole genome shotgun (WGS) entry which is preliminary data.</text>
</comment>
<evidence type="ECO:0000256" key="4">
    <source>
        <dbReference type="ARBA" id="ARBA00023163"/>
    </source>
</evidence>
<dbReference type="SUPFAM" id="SSF47413">
    <property type="entry name" value="lambda repressor-like DNA-binding domains"/>
    <property type="match status" value="1"/>
</dbReference>
<dbReference type="PANTHER" id="PTHR30146:SF151">
    <property type="entry name" value="HTH-TYPE TRANSCRIPTIONAL REPRESSOR CYTR"/>
    <property type="match status" value="1"/>
</dbReference>
<evidence type="ECO:0000256" key="2">
    <source>
        <dbReference type="ARBA" id="ARBA00023015"/>
    </source>
</evidence>
<keyword evidence="3" id="KW-0238">DNA-binding</keyword>
<reference evidence="6" key="1">
    <citation type="submission" date="2022-05" db="EMBL/GenBank/DDBJ databases">
        <authorList>
            <person name="Blom J."/>
        </authorList>
    </citation>
    <scope>NUCLEOTIDE SEQUENCE</scope>
    <source>
        <strain evidence="6">Type strain: CPO20170097</strain>
    </source>
</reference>
<accession>A0ABM9FAU9</accession>
<evidence type="ECO:0000313" key="6">
    <source>
        <dbReference type="EMBL" id="CAH6660304.1"/>
    </source>
</evidence>
<keyword evidence="1" id="KW-0678">Repressor</keyword>
<keyword evidence="7" id="KW-1185">Reference proteome</keyword>
<evidence type="ECO:0000256" key="3">
    <source>
        <dbReference type="ARBA" id="ARBA00023125"/>
    </source>
</evidence>
<proteinExistence type="predicted"/>
<dbReference type="Proteomes" id="UP001152651">
    <property type="component" value="Unassembled WGS sequence"/>
</dbReference>
<dbReference type="InterPro" id="IPR046335">
    <property type="entry name" value="LacI/GalR-like_sensor"/>
</dbReference>
<organism evidence="6 7">
    <name type="scientific">Pseudocitrobacter vendiensis</name>
    <dbReference type="NCBI Taxonomy" id="2488306"/>
    <lineage>
        <taxon>Bacteria</taxon>
        <taxon>Pseudomonadati</taxon>
        <taxon>Pseudomonadota</taxon>
        <taxon>Gammaproteobacteria</taxon>
        <taxon>Enterobacterales</taxon>
        <taxon>Enterobacteriaceae</taxon>
        <taxon>Pseudocitrobacter</taxon>
    </lineage>
</organism>
<dbReference type="EMBL" id="CALSBS010000012">
    <property type="protein sequence ID" value="CAH6660304.1"/>
    <property type="molecule type" value="Genomic_DNA"/>
</dbReference>
<dbReference type="PANTHER" id="PTHR30146">
    <property type="entry name" value="LACI-RELATED TRANSCRIPTIONAL REPRESSOR"/>
    <property type="match status" value="1"/>
</dbReference>
<dbReference type="InterPro" id="IPR000843">
    <property type="entry name" value="HTH_LacI"/>
</dbReference>
<evidence type="ECO:0000256" key="1">
    <source>
        <dbReference type="ARBA" id="ARBA00022491"/>
    </source>
</evidence>
<dbReference type="InterPro" id="IPR010982">
    <property type="entry name" value="Lambda_DNA-bd_dom_sf"/>
</dbReference>
<dbReference type="Gene3D" id="1.10.260.40">
    <property type="entry name" value="lambda repressor-like DNA-binding domains"/>
    <property type="match status" value="1"/>
</dbReference>
<feature type="domain" description="HTH lacI-type" evidence="5">
    <location>
        <begin position="34"/>
        <end position="76"/>
    </location>
</feature>
<gene>
    <name evidence="6" type="ORF">FBBNIHIM_14390</name>
</gene>
<keyword evidence="2" id="KW-0805">Transcription regulation</keyword>
<dbReference type="Gene3D" id="3.40.50.2300">
    <property type="match status" value="2"/>
</dbReference>
<dbReference type="SUPFAM" id="SSF53822">
    <property type="entry name" value="Periplasmic binding protein-like I"/>
    <property type="match status" value="1"/>
</dbReference>
<keyword evidence="4" id="KW-0804">Transcription</keyword>
<dbReference type="SMART" id="SM00354">
    <property type="entry name" value="HTH_LACI"/>
    <property type="match status" value="1"/>
</dbReference>